<protein>
    <submittedName>
        <fullName evidence="2">Uncharacterized protein</fullName>
    </submittedName>
</protein>
<organism evidence="2 3">
    <name type="scientific">Solanum commersonii</name>
    <name type="common">Commerson's wild potato</name>
    <name type="synonym">Commerson's nightshade</name>
    <dbReference type="NCBI Taxonomy" id="4109"/>
    <lineage>
        <taxon>Eukaryota</taxon>
        <taxon>Viridiplantae</taxon>
        <taxon>Streptophyta</taxon>
        <taxon>Embryophyta</taxon>
        <taxon>Tracheophyta</taxon>
        <taxon>Spermatophyta</taxon>
        <taxon>Magnoliopsida</taxon>
        <taxon>eudicotyledons</taxon>
        <taxon>Gunneridae</taxon>
        <taxon>Pentapetalae</taxon>
        <taxon>asterids</taxon>
        <taxon>lamiids</taxon>
        <taxon>Solanales</taxon>
        <taxon>Solanaceae</taxon>
        <taxon>Solanoideae</taxon>
        <taxon>Solaneae</taxon>
        <taxon>Solanum</taxon>
    </lineage>
</organism>
<evidence type="ECO:0000313" key="3">
    <source>
        <dbReference type="Proteomes" id="UP000824120"/>
    </source>
</evidence>
<keyword evidence="3" id="KW-1185">Reference proteome</keyword>
<gene>
    <name evidence="2" type="ORF">H5410_017307</name>
</gene>
<comment type="caution">
    <text evidence="2">The sequence shown here is derived from an EMBL/GenBank/DDBJ whole genome shotgun (WGS) entry which is preliminary data.</text>
</comment>
<dbReference type="Proteomes" id="UP000824120">
    <property type="component" value="Chromosome 3"/>
</dbReference>
<name>A0A9J5ZZK5_SOLCO</name>
<dbReference type="EMBL" id="JACXVP010000003">
    <property type="protein sequence ID" value="KAG5617483.1"/>
    <property type="molecule type" value="Genomic_DNA"/>
</dbReference>
<evidence type="ECO:0000313" key="2">
    <source>
        <dbReference type="EMBL" id="KAG5617483.1"/>
    </source>
</evidence>
<feature type="compositionally biased region" description="Gly residues" evidence="1">
    <location>
        <begin position="75"/>
        <end position="89"/>
    </location>
</feature>
<dbReference type="AlphaFoldDB" id="A0A9J5ZZK5"/>
<feature type="region of interest" description="Disordered" evidence="1">
    <location>
        <begin position="70"/>
        <end position="99"/>
    </location>
</feature>
<evidence type="ECO:0000256" key="1">
    <source>
        <dbReference type="SAM" id="MobiDB-lite"/>
    </source>
</evidence>
<reference evidence="2 3" key="1">
    <citation type="submission" date="2020-09" db="EMBL/GenBank/DDBJ databases">
        <title>De no assembly of potato wild relative species, Solanum commersonii.</title>
        <authorList>
            <person name="Cho K."/>
        </authorList>
    </citation>
    <scope>NUCLEOTIDE SEQUENCE [LARGE SCALE GENOMIC DNA]</scope>
    <source>
        <strain evidence="2">LZ3.2</strain>
        <tissue evidence="2">Leaf</tissue>
    </source>
</reference>
<accession>A0A9J5ZZK5</accession>
<sequence>MYSIMSRQLKDHVEMKKELPIMSHKCKTCGLVVPDARGSVLFFQMHVGQCKIGTHARYIRDTEEAAAAAARGNKGLTGGGAGGKNGTGEGNKKNAGDEGPLGEVLFFSNKEMRKNPKPYCLQYQEEDKTGVFCVGFSLADLEVKISC</sequence>
<proteinExistence type="predicted"/>